<dbReference type="AlphaFoldDB" id="A0A180G5U8"/>
<feature type="region of interest" description="Disordered" evidence="2">
    <location>
        <begin position="500"/>
        <end position="519"/>
    </location>
</feature>
<sequence>MSSRRSRTTVYISDRELPERFRELTAEGMDTDTRLRYLNQKINQVIQVCNAEARQFHLDIEAVEERINGLLRIIESRGMVGVPNAGEAASVDQEEADVALPAAAEEDPMDVDHTIEPHLPNEGAAPEANDPDTEPIPDNIEPLHGLVAAMKTSIARAVLSTMFNSELLGRITEEEKARLLSAAGIPREELSAVLGGAIVDEYRRRFIIEQQQLADEVGGPINDPVQGDNDNPVEPAVMDRDADDDRVERAVVDWVEDDDPVEPAVMDRDADDGRVEPPVLNPAQAREARRTEIRDEMRRMERTIRGARRTVRRAEARIASAAQLLALRDSELLRTFYDEEEDNQAEHRRIQEAWYADREVRMRWEGADFSEDWADVVEEGEGYEDYMNRITGLLELCDMAEEAARRDTEALRDPPTLQVHSPPHEASPPPESIERSEAEASSAPPESIERSEAEASSEASEKTELSQADGAEEDWVDAAEERVITAEEQDFNAVVARIKRNVDNSEPVAGPSSKRARLD</sequence>
<reference evidence="4 5" key="3">
    <citation type="journal article" date="2017" name="G3 (Bethesda)">
        <title>Comparative analysis highlights variable genome content of wheat rusts and divergence of the mating loci.</title>
        <authorList>
            <person name="Cuomo C.A."/>
            <person name="Bakkeren G."/>
            <person name="Khalil H.B."/>
            <person name="Panwar V."/>
            <person name="Joly D."/>
            <person name="Linning R."/>
            <person name="Sakthikumar S."/>
            <person name="Song X."/>
            <person name="Adiconis X."/>
            <person name="Fan L."/>
            <person name="Goldberg J.M."/>
            <person name="Levin J.Z."/>
            <person name="Young S."/>
            <person name="Zeng Q."/>
            <person name="Anikster Y."/>
            <person name="Bruce M."/>
            <person name="Wang M."/>
            <person name="Yin C."/>
            <person name="McCallum B."/>
            <person name="Szabo L.J."/>
            <person name="Hulbert S."/>
            <person name="Chen X."/>
            <person name="Fellers J.P."/>
        </authorList>
    </citation>
    <scope>NUCLEOTIDE SEQUENCE</scope>
    <source>
        <strain evidence="4">isolate 1-1 / race 1 (BBBD)</strain>
        <strain evidence="5">Isolate 1-1 / race 1 (BBBD)</strain>
    </source>
</reference>
<dbReference type="EnsemblFungi" id="PTTG_02339-t43_1">
    <property type="protein sequence ID" value="PTTG_02339-t43_1-p1"/>
    <property type="gene ID" value="PTTG_02339"/>
</dbReference>
<dbReference type="VEuPathDB" id="FungiDB:PTTG_02339"/>
<evidence type="ECO:0000313" key="5">
    <source>
        <dbReference type="Proteomes" id="UP000005240"/>
    </source>
</evidence>
<feature type="compositionally biased region" description="Basic and acidic residues" evidence="2">
    <location>
        <begin position="447"/>
        <end position="464"/>
    </location>
</feature>
<reference evidence="3" key="2">
    <citation type="submission" date="2016-05" db="EMBL/GenBank/DDBJ databases">
        <title>Comparative analysis highlights variable genome content of wheat rusts and divergence of the mating loci.</title>
        <authorList>
            <person name="Cuomo C.A."/>
            <person name="Bakkeren G."/>
            <person name="Szabo L."/>
            <person name="Khalil H."/>
            <person name="Joly D."/>
            <person name="Goldberg J."/>
            <person name="Young S."/>
            <person name="Zeng Q."/>
            <person name="Fellers J."/>
        </authorList>
    </citation>
    <scope>NUCLEOTIDE SEQUENCE [LARGE SCALE GENOMIC DNA]</scope>
    <source>
        <strain evidence="3">1-1 BBBD Race 1</strain>
    </source>
</reference>
<accession>A0A180G5U8</accession>
<dbReference type="EMBL" id="ADAS02000225">
    <property type="protein sequence ID" value="OAV88016.1"/>
    <property type="molecule type" value="Genomic_DNA"/>
</dbReference>
<dbReference type="Proteomes" id="UP000005240">
    <property type="component" value="Unassembled WGS sequence"/>
</dbReference>
<evidence type="ECO:0000256" key="1">
    <source>
        <dbReference type="SAM" id="Coils"/>
    </source>
</evidence>
<keyword evidence="5" id="KW-1185">Reference proteome</keyword>
<evidence type="ECO:0000313" key="3">
    <source>
        <dbReference type="EMBL" id="OAV88016.1"/>
    </source>
</evidence>
<evidence type="ECO:0000313" key="4">
    <source>
        <dbReference type="EnsemblFungi" id="PTTG_02339-t43_1-p1"/>
    </source>
</evidence>
<dbReference type="OrthoDB" id="10677098at2759"/>
<protein>
    <submittedName>
        <fullName evidence="3 4">Uncharacterized protein</fullName>
    </submittedName>
</protein>
<feature type="region of interest" description="Disordered" evidence="2">
    <location>
        <begin position="404"/>
        <end position="491"/>
    </location>
</feature>
<proteinExistence type="predicted"/>
<feature type="region of interest" description="Disordered" evidence="2">
    <location>
        <begin position="217"/>
        <end position="238"/>
    </location>
</feature>
<organism evidence="3">
    <name type="scientific">Puccinia triticina (isolate 1-1 / race 1 (BBBD))</name>
    <name type="common">Brown leaf rust fungus</name>
    <dbReference type="NCBI Taxonomy" id="630390"/>
    <lineage>
        <taxon>Eukaryota</taxon>
        <taxon>Fungi</taxon>
        <taxon>Dikarya</taxon>
        <taxon>Basidiomycota</taxon>
        <taxon>Pucciniomycotina</taxon>
        <taxon>Pucciniomycetes</taxon>
        <taxon>Pucciniales</taxon>
        <taxon>Pucciniaceae</taxon>
        <taxon>Puccinia</taxon>
    </lineage>
</organism>
<gene>
    <name evidence="3" type="ORF">PTTG_02339</name>
</gene>
<reference evidence="4" key="4">
    <citation type="submission" date="2025-05" db="UniProtKB">
        <authorList>
            <consortium name="EnsemblFungi"/>
        </authorList>
    </citation>
    <scope>IDENTIFICATION</scope>
    <source>
        <strain evidence="4">isolate 1-1 / race 1 (BBBD)</strain>
    </source>
</reference>
<name>A0A180G5U8_PUCT1</name>
<feature type="region of interest" description="Disordered" evidence="2">
    <location>
        <begin position="112"/>
        <end position="138"/>
    </location>
</feature>
<keyword evidence="1" id="KW-0175">Coiled coil</keyword>
<evidence type="ECO:0000256" key="2">
    <source>
        <dbReference type="SAM" id="MobiDB-lite"/>
    </source>
</evidence>
<feature type="coiled-coil region" evidence="1">
    <location>
        <begin position="283"/>
        <end position="324"/>
    </location>
</feature>
<reference evidence="3" key="1">
    <citation type="submission" date="2009-11" db="EMBL/GenBank/DDBJ databases">
        <authorList>
            <consortium name="The Broad Institute Genome Sequencing Platform"/>
            <person name="Ward D."/>
            <person name="Feldgarden M."/>
            <person name="Earl A."/>
            <person name="Young S.K."/>
            <person name="Zeng Q."/>
            <person name="Koehrsen M."/>
            <person name="Alvarado L."/>
            <person name="Berlin A."/>
            <person name="Bochicchio J."/>
            <person name="Borenstein D."/>
            <person name="Chapman S.B."/>
            <person name="Chen Z."/>
            <person name="Engels R."/>
            <person name="Freedman E."/>
            <person name="Gellesch M."/>
            <person name="Goldberg J."/>
            <person name="Griggs A."/>
            <person name="Gujja S."/>
            <person name="Heilman E."/>
            <person name="Heiman D."/>
            <person name="Hepburn T."/>
            <person name="Howarth C."/>
            <person name="Jen D."/>
            <person name="Larson L."/>
            <person name="Lewis B."/>
            <person name="Mehta T."/>
            <person name="Park D."/>
            <person name="Pearson M."/>
            <person name="Roberts A."/>
            <person name="Saif S."/>
            <person name="Shea T."/>
            <person name="Shenoy N."/>
            <person name="Sisk P."/>
            <person name="Stolte C."/>
            <person name="Sykes S."/>
            <person name="Thomson T."/>
            <person name="Walk T."/>
            <person name="White J."/>
            <person name="Yandava C."/>
            <person name="Izard J."/>
            <person name="Baranova O.V."/>
            <person name="Blanton J.M."/>
            <person name="Tanner A.C."/>
            <person name="Dewhirst F.E."/>
            <person name="Haas B."/>
            <person name="Nusbaum C."/>
            <person name="Birren B."/>
        </authorList>
    </citation>
    <scope>NUCLEOTIDE SEQUENCE [LARGE SCALE GENOMIC DNA]</scope>
    <source>
        <strain evidence="3">1-1 BBBD Race 1</strain>
    </source>
</reference>